<dbReference type="Pfam" id="PF08281">
    <property type="entry name" value="Sigma70_r4_2"/>
    <property type="match status" value="1"/>
</dbReference>
<dbReference type="PANTHER" id="PTHR43133">
    <property type="entry name" value="RNA POLYMERASE ECF-TYPE SIGMA FACTO"/>
    <property type="match status" value="1"/>
</dbReference>
<gene>
    <name evidence="7" type="ORF">C7450_107161</name>
</gene>
<dbReference type="InterPro" id="IPR013325">
    <property type="entry name" value="RNA_pol_sigma_r2"/>
</dbReference>
<dbReference type="Pfam" id="PF04542">
    <property type="entry name" value="Sigma70_r2"/>
    <property type="match status" value="1"/>
</dbReference>
<name>A0A2V3U4E3_9HYPH</name>
<dbReference type="InterPro" id="IPR013249">
    <property type="entry name" value="RNA_pol_sigma70_r4_t2"/>
</dbReference>
<dbReference type="GO" id="GO:0016987">
    <property type="term" value="F:sigma factor activity"/>
    <property type="evidence" value="ECO:0007669"/>
    <property type="project" value="UniProtKB-KW"/>
</dbReference>
<dbReference type="CDD" id="cd06171">
    <property type="entry name" value="Sigma70_r4"/>
    <property type="match status" value="1"/>
</dbReference>
<feature type="domain" description="RNA polymerase sigma-70 region 2" evidence="5">
    <location>
        <begin position="25"/>
        <end position="90"/>
    </location>
</feature>
<evidence type="ECO:0000256" key="4">
    <source>
        <dbReference type="ARBA" id="ARBA00023163"/>
    </source>
</evidence>
<accession>A0A2V3U4E3</accession>
<keyword evidence="8" id="KW-1185">Reference proteome</keyword>
<dbReference type="InterPro" id="IPR014284">
    <property type="entry name" value="RNA_pol_sigma-70_dom"/>
</dbReference>
<comment type="caution">
    <text evidence="7">The sequence shown here is derived from an EMBL/GenBank/DDBJ whole genome shotgun (WGS) entry which is preliminary data.</text>
</comment>
<proteinExistence type="inferred from homology"/>
<reference evidence="7 8" key="1">
    <citation type="submission" date="2018-05" db="EMBL/GenBank/DDBJ databases">
        <title>Genomic Encyclopedia of Type Strains, Phase IV (KMG-IV): sequencing the most valuable type-strain genomes for metagenomic binning, comparative biology and taxonomic classification.</title>
        <authorList>
            <person name="Goeker M."/>
        </authorList>
    </citation>
    <scope>NUCLEOTIDE SEQUENCE [LARGE SCALE GENOMIC DNA]</scope>
    <source>
        <strain evidence="7 8">DSM 6462</strain>
    </source>
</reference>
<dbReference type="SUPFAM" id="SSF88946">
    <property type="entry name" value="Sigma2 domain of RNA polymerase sigma factors"/>
    <property type="match status" value="1"/>
</dbReference>
<dbReference type="Gene3D" id="1.10.10.10">
    <property type="entry name" value="Winged helix-like DNA-binding domain superfamily/Winged helix DNA-binding domain"/>
    <property type="match status" value="1"/>
</dbReference>
<dbReference type="SUPFAM" id="SSF88659">
    <property type="entry name" value="Sigma3 and sigma4 domains of RNA polymerase sigma factors"/>
    <property type="match status" value="1"/>
</dbReference>
<dbReference type="InterPro" id="IPR039425">
    <property type="entry name" value="RNA_pol_sigma-70-like"/>
</dbReference>
<dbReference type="GO" id="GO:0003677">
    <property type="term" value="F:DNA binding"/>
    <property type="evidence" value="ECO:0007669"/>
    <property type="project" value="InterPro"/>
</dbReference>
<dbReference type="GO" id="GO:0006352">
    <property type="term" value="P:DNA-templated transcription initiation"/>
    <property type="evidence" value="ECO:0007669"/>
    <property type="project" value="InterPro"/>
</dbReference>
<evidence type="ECO:0000259" key="6">
    <source>
        <dbReference type="Pfam" id="PF08281"/>
    </source>
</evidence>
<dbReference type="EMBL" id="QJJK01000007">
    <property type="protein sequence ID" value="PXW57122.1"/>
    <property type="molecule type" value="Genomic_DNA"/>
</dbReference>
<dbReference type="NCBIfam" id="NF009168">
    <property type="entry name" value="PRK12515.1"/>
    <property type="match status" value="1"/>
</dbReference>
<protein>
    <submittedName>
        <fullName evidence="7">RNA polymerase sigma-70 factor (ECF subfamily)</fullName>
    </submittedName>
</protein>
<dbReference type="NCBIfam" id="TIGR02937">
    <property type="entry name" value="sigma70-ECF"/>
    <property type="match status" value="1"/>
</dbReference>
<dbReference type="AlphaFoldDB" id="A0A2V3U4E3"/>
<evidence type="ECO:0000313" key="7">
    <source>
        <dbReference type="EMBL" id="PXW57122.1"/>
    </source>
</evidence>
<keyword evidence="2" id="KW-0805">Transcription regulation</keyword>
<comment type="similarity">
    <text evidence="1">Belongs to the sigma-70 factor family. ECF subfamily.</text>
</comment>
<dbReference type="InterPro" id="IPR007627">
    <property type="entry name" value="RNA_pol_sigma70_r2"/>
</dbReference>
<dbReference type="Proteomes" id="UP000248021">
    <property type="component" value="Unassembled WGS sequence"/>
</dbReference>
<dbReference type="InterPro" id="IPR013324">
    <property type="entry name" value="RNA_pol_sigma_r3/r4-like"/>
</dbReference>
<dbReference type="OrthoDB" id="9803470at2"/>
<evidence type="ECO:0000313" key="8">
    <source>
        <dbReference type="Proteomes" id="UP000248021"/>
    </source>
</evidence>
<dbReference type="InterPro" id="IPR036388">
    <property type="entry name" value="WH-like_DNA-bd_sf"/>
</dbReference>
<keyword evidence="4" id="KW-0804">Transcription</keyword>
<feature type="domain" description="RNA polymerase sigma factor 70 region 4 type 2" evidence="6">
    <location>
        <begin position="121"/>
        <end position="172"/>
    </location>
</feature>
<evidence type="ECO:0000256" key="3">
    <source>
        <dbReference type="ARBA" id="ARBA00023082"/>
    </source>
</evidence>
<evidence type="ECO:0000256" key="1">
    <source>
        <dbReference type="ARBA" id="ARBA00010641"/>
    </source>
</evidence>
<dbReference type="PANTHER" id="PTHR43133:SF32">
    <property type="entry name" value="BLR3042 PROTEIN"/>
    <property type="match status" value="1"/>
</dbReference>
<evidence type="ECO:0000259" key="5">
    <source>
        <dbReference type="Pfam" id="PF04542"/>
    </source>
</evidence>
<sequence length="186" mass="21245">MVGMSEADLVERLAAGDKAAMRAIFNAHHLRVFRFVVRLIGREDIAEDVVTEVFLDLWRQAGQFEQRSSLSTWLLAIARNKAYSALRRRREEQLDEGVAEAIPDHDDTPDVHAQKINKAAILRRCLDTLSPEHRAVMDLVYYQEEPIEAVSRILGIPENTVKTRMFHARKRLSELCQAAGLDRGWP</sequence>
<dbReference type="Gene3D" id="1.10.1740.10">
    <property type="match status" value="1"/>
</dbReference>
<evidence type="ECO:0000256" key="2">
    <source>
        <dbReference type="ARBA" id="ARBA00023015"/>
    </source>
</evidence>
<keyword evidence="3" id="KW-0731">Sigma factor</keyword>
<organism evidence="7 8">
    <name type="scientific">Chelatococcus asaccharovorans</name>
    <dbReference type="NCBI Taxonomy" id="28210"/>
    <lineage>
        <taxon>Bacteria</taxon>
        <taxon>Pseudomonadati</taxon>
        <taxon>Pseudomonadota</taxon>
        <taxon>Alphaproteobacteria</taxon>
        <taxon>Hyphomicrobiales</taxon>
        <taxon>Chelatococcaceae</taxon>
        <taxon>Chelatococcus</taxon>
    </lineage>
</organism>